<keyword evidence="2" id="KW-1133">Transmembrane helix</keyword>
<evidence type="ECO:0000256" key="1">
    <source>
        <dbReference type="SAM" id="MobiDB-lite"/>
    </source>
</evidence>
<dbReference type="Proteomes" id="UP000515291">
    <property type="component" value="Chromosome"/>
</dbReference>
<feature type="region of interest" description="Disordered" evidence="1">
    <location>
        <begin position="359"/>
        <end position="413"/>
    </location>
</feature>
<feature type="compositionally biased region" description="Low complexity" evidence="1">
    <location>
        <begin position="228"/>
        <end position="251"/>
    </location>
</feature>
<evidence type="ECO:0000313" key="4">
    <source>
        <dbReference type="Proteomes" id="UP000515291"/>
    </source>
</evidence>
<feature type="compositionally biased region" description="Polar residues" evidence="1">
    <location>
        <begin position="403"/>
        <end position="413"/>
    </location>
</feature>
<feature type="compositionally biased region" description="Low complexity" evidence="1">
    <location>
        <begin position="129"/>
        <end position="158"/>
    </location>
</feature>
<keyword evidence="2" id="KW-0812">Transmembrane</keyword>
<evidence type="ECO:0000256" key="2">
    <source>
        <dbReference type="SAM" id="Phobius"/>
    </source>
</evidence>
<feature type="transmembrane region" description="Helical" evidence="2">
    <location>
        <begin position="38"/>
        <end position="56"/>
    </location>
</feature>
<proteinExistence type="predicted"/>
<dbReference type="RefSeq" id="WP_184516395.1">
    <property type="nucleotide sequence ID" value="NZ_CP050292.1"/>
</dbReference>
<sequence length="413" mass="43050">MADKHDKWADTLSAEHSGWLTGFLAEEDKVDRRMMWRLGSWGVAAVGAVVVAILASQSQVQLRRDQVATSDTFARQAQQIQLVAKETQAEARRLTLAIETLNSDRDRLYARVTSVEQGLDSVTGSIKRQTIPTPAAATTTPAPQPSATASVVAPPAATEPKPVAELPSIPSTPVIGPVAVIAPPAETTPAKPAQTAASSIINPPASAPLVAWKSMTAPPDAAAAKLSEPAPTIETPPTAPETTASVQPAAPEPASVAVEAVATPVARTEFGVDIGGANSVDGLRAIWRGISKSRALNGLRPIMMVKERPTGLGMQLRLVAGPLSDAAAAAKICAVLTESSRPCETSIFDGQRLAIKAETAPAEVAPAPARPAPRRRAAPKPQERTEQAPPPKPVEEVAPPKPQSSLTSFLGLR</sequence>
<accession>A0A7G6TWD1</accession>
<organism evidence="3 4">
    <name type="scientific">Tardiphaga robiniae</name>
    <dbReference type="NCBI Taxonomy" id="943830"/>
    <lineage>
        <taxon>Bacteria</taxon>
        <taxon>Pseudomonadati</taxon>
        <taxon>Pseudomonadota</taxon>
        <taxon>Alphaproteobacteria</taxon>
        <taxon>Hyphomicrobiales</taxon>
        <taxon>Nitrobacteraceae</taxon>
        <taxon>Tardiphaga</taxon>
    </lineage>
</organism>
<keyword evidence="2" id="KW-0472">Membrane</keyword>
<dbReference type="AlphaFoldDB" id="A0A7G6TWD1"/>
<name>A0A7G6TWD1_9BRAD</name>
<protein>
    <recommendedName>
        <fullName evidence="5">SPOR domain-containing protein</fullName>
    </recommendedName>
</protein>
<dbReference type="EMBL" id="CP050292">
    <property type="protein sequence ID" value="QND71063.1"/>
    <property type="molecule type" value="Genomic_DNA"/>
</dbReference>
<evidence type="ECO:0008006" key="5">
    <source>
        <dbReference type="Google" id="ProtNLM"/>
    </source>
</evidence>
<dbReference type="KEGG" id="trb:HB776_07265"/>
<feature type="region of interest" description="Disordered" evidence="1">
    <location>
        <begin position="125"/>
        <end position="169"/>
    </location>
</feature>
<evidence type="ECO:0000313" key="3">
    <source>
        <dbReference type="EMBL" id="QND71063.1"/>
    </source>
</evidence>
<gene>
    <name evidence="3" type="ORF">HB776_07265</name>
</gene>
<feature type="region of interest" description="Disordered" evidence="1">
    <location>
        <begin position="220"/>
        <end position="251"/>
    </location>
</feature>
<reference evidence="4" key="1">
    <citation type="journal article" date="2020" name="Mol. Plant Microbe">
        <title>Rhizobial microsymbionts of the narrowly endemic Oxytropis species growing in Kamchatka are characterized by significant genetic diversity and possess a set of genes that are associated with T3SS and T6SS secretion systems and can affect the development of symbiosis.</title>
        <authorList>
            <person name="Safronova V."/>
            <person name="Guro P."/>
            <person name="Sazanova A."/>
            <person name="Kuznetsova I."/>
            <person name="Belimov A."/>
            <person name="Yakubov V."/>
            <person name="Chirak E."/>
            <person name="Afonin A."/>
            <person name="Gogolev Y."/>
            <person name="Andronov E."/>
            <person name="Tikhonovich I."/>
        </authorList>
    </citation>
    <scope>NUCLEOTIDE SEQUENCE [LARGE SCALE GENOMIC DNA]</scope>
    <source>
        <strain evidence="4">581</strain>
    </source>
</reference>